<evidence type="ECO:0000256" key="2">
    <source>
        <dbReference type="ARBA" id="ARBA00022801"/>
    </source>
</evidence>
<dbReference type="RefSeq" id="WP_200087783.1">
    <property type="nucleotide sequence ID" value="NZ_CP054706.1"/>
</dbReference>
<dbReference type="GO" id="GO:0005524">
    <property type="term" value="F:ATP binding"/>
    <property type="evidence" value="ECO:0007669"/>
    <property type="project" value="UniProtKB-KW"/>
</dbReference>
<dbReference type="SMART" id="SM00796">
    <property type="entry name" value="AHS1"/>
    <property type="match status" value="1"/>
</dbReference>
<dbReference type="Pfam" id="PF02682">
    <property type="entry name" value="CT_C_D"/>
    <property type="match status" value="1"/>
</dbReference>
<dbReference type="EC" id="3.5.2.9" evidence="5"/>
<evidence type="ECO:0000259" key="4">
    <source>
        <dbReference type="SMART" id="SM00796"/>
    </source>
</evidence>
<dbReference type="Gene3D" id="3.30.1360.40">
    <property type="match status" value="1"/>
</dbReference>
<evidence type="ECO:0000313" key="5">
    <source>
        <dbReference type="EMBL" id="QQK78911.1"/>
    </source>
</evidence>
<sequence length="244" mass="27270">MSAQAKKPELYVLSETAINIVFGTEIDPEIHKRTKKLMDLLEEAPFEWYLECVPSYTGLTVFYDPIKVLRIMGKRDTPSAYVMEKLREKVREIGETTGEEGERAVVTIPVCYEEAFGLDLSHVATENGLSEEEVIRIHTSGEYLVYMIGFAPGFSFLGGMSQKIATPRRSEPRTKIPAGAVGIAGIQTGVYPLETPGGWQLIGQTPLKMFDPNREQPSLLKSGDTVYFKAITRTEFEAYEEGDM</sequence>
<reference evidence="5 6" key="1">
    <citation type="submission" date="2020-06" db="EMBL/GenBank/DDBJ databases">
        <title>Genomic analysis of Salicibibacter sp. NKC21-4.</title>
        <authorList>
            <person name="Oh Y.J."/>
        </authorList>
    </citation>
    <scope>NUCLEOTIDE SEQUENCE [LARGE SCALE GENOMIC DNA]</scope>
    <source>
        <strain evidence="5 6">NKC21-4</strain>
    </source>
</reference>
<organism evidence="5 6">
    <name type="scientific">Salicibibacter cibi</name>
    <dbReference type="NCBI Taxonomy" id="2743001"/>
    <lineage>
        <taxon>Bacteria</taxon>
        <taxon>Bacillati</taxon>
        <taxon>Bacillota</taxon>
        <taxon>Bacilli</taxon>
        <taxon>Bacillales</taxon>
        <taxon>Bacillaceae</taxon>
        <taxon>Salicibibacter</taxon>
    </lineage>
</organism>
<evidence type="ECO:0000313" key="6">
    <source>
        <dbReference type="Proteomes" id="UP000595349"/>
    </source>
</evidence>
<dbReference type="SUPFAM" id="SSF160467">
    <property type="entry name" value="PH0987 N-terminal domain-like"/>
    <property type="match status" value="1"/>
</dbReference>
<protein>
    <submittedName>
        <fullName evidence="5">5-oxoprolinase subunit PxpB</fullName>
        <ecNumber evidence="5">3.5.2.9</ecNumber>
    </submittedName>
</protein>
<dbReference type="PANTHER" id="PTHR34698:SF2">
    <property type="entry name" value="5-OXOPROLINASE SUBUNIT B"/>
    <property type="match status" value="1"/>
</dbReference>
<evidence type="ECO:0000256" key="1">
    <source>
        <dbReference type="ARBA" id="ARBA00022741"/>
    </source>
</evidence>
<dbReference type="Proteomes" id="UP000595349">
    <property type="component" value="Chromosome"/>
</dbReference>
<name>A0A7T6Z9J7_9BACI</name>
<keyword evidence="2 5" id="KW-0378">Hydrolase</keyword>
<feature type="domain" description="Carboxyltransferase" evidence="4">
    <location>
        <begin position="8"/>
        <end position="220"/>
    </location>
</feature>
<dbReference type="InterPro" id="IPR010016">
    <property type="entry name" value="PxpB"/>
</dbReference>
<keyword evidence="6" id="KW-1185">Reference proteome</keyword>
<keyword evidence="3" id="KW-0067">ATP-binding</keyword>
<evidence type="ECO:0000256" key="3">
    <source>
        <dbReference type="ARBA" id="ARBA00022840"/>
    </source>
</evidence>
<dbReference type="InterPro" id="IPR029000">
    <property type="entry name" value="Cyclophilin-like_dom_sf"/>
</dbReference>
<dbReference type="SUPFAM" id="SSF50891">
    <property type="entry name" value="Cyclophilin-like"/>
    <property type="match status" value="1"/>
</dbReference>
<keyword evidence="1" id="KW-0547">Nucleotide-binding</keyword>
<proteinExistence type="predicted"/>
<dbReference type="InterPro" id="IPR003833">
    <property type="entry name" value="CT_C_D"/>
</dbReference>
<dbReference type="GO" id="GO:0017168">
    <property type="term" value="F:5-oxoprolinase (ATP-hydrolyzing) activity"/>
    <property type="evidence" value="ECO:0007669"/>
    <property type="project" value="UniProtKB-EC"/>
</dbReference>
<accession>A0A7T6Z9J7</accession>
<dbReference type="PANTHER" id="PTHR34698">
    <property type="entry name" value="5-OXOPROLINASE SUBUNIT B"/>
    <property type="match status" value="1"/>
</dbReference>
<dbReference type="Gene3D" id="2.40.100.10">
    <property type="entry name" value="Cyclophilin-like"/>
    <property type="match status" value="1"/>
</dbReference>
<dbReference type="NCBIfam" id="TIGR00370">
    <property type="entry name" value="5-oxoprolinase subunit PxpB"/>
    <property type="match status" value="1"/>
</dbReference>
<gene>
    <name evidence="5" type="primary">pxpB</name>
    <name evidence="5" type="ORF">HUG20_02660</name>
</gene>
<dbReference type="EMBL" id="CP054706">
    <property type="protein sequence ID" value="QQK78911.1"/>
    <property type="molecule type" value="Genomic_DNA"/>
</dbReference>
<dbReference type="AlphaFoldDB" id="A0A7T6Z9J7"/>
<dbReference type="KEGG" id="scib:HUG20_02660"/>